<feature type="compositionally biased region" description="Basic residues" evidence="1">
    <location>
        <begin position="28"/>
        <end position="41"/>
    </location>
</feature>
<sequence>MMQQSVLFKSGLSIMDLMVQRPSTLIKTHAKGSSKHGKARQCHTPTPRQPQAQINTDLRDSIRTTQDRGLNRTPAQRVAVSPLQPPVPAVRQTAHDSTPMVLVDNCAPVELFTGLPALSALDVVMVQEDKLSRTMPLDKAEFREPVEESTA</sequence>
<evidence type="ECO:0000313" key="3">
    <source>
        <dbReference type="Proteomes" id="UP000429607"/>
    </source>
</evidence>
<feature type="compositionally biased region" description="Polar residues" evidence="1">
    <location>
        <begin position="43"/>
        <end position="56"/>
    </location>
</feature>
<feature type="region of interest" description="Disordered" evidence="1">
    <location>
        <begin position="28"/>
        <end position="56"/>
    </location>
</feature>
<evidence type="ECO:0000313" key="2">
    <source>
        <dbReference type="EMBL" id="KAE8979151.1"/>
    </source>
</evidence>
<evidence type="ECO:0000256" key="1">
    <source>
        <dbReference type="SAM" id="MobiDB-lite"/>
    </source>
</evidence>
<dbReference type="EMBL" id="QXFV01003182">
    <property type="protein sequence ID" value="KAE8979151.1"/>
    <property type="molecule type" value="Genomic_DNA"/>
</dbReference>
<organism evidence="2 3">
    <name type="scientific">Phytophthora rubi</name>
    <dbReference type="NCBI Taxonomy" id="129364"/>
    <lineage>
        <taxon>Eukaryota</taxon>
        <taxon>Sar</taxon>
        <taxon>Stramenopiles</taxon>
        <taxon>Oomycota</taxon>
        <taxon>Peronosporomycetes</taxon>
        <taxon>Peronosporales</taxon>
        <taxon>Peronosporaceae</taxon>
        <taxon>Phytophthora</taxon>
    </lineage>
</organism>
<accession>A0A6A3IAV7</accession>
<gene>
    <name evidence="2" type="ORF">PR001_g24636</name>
</gene>
<dbReference type="AlphaFoldDB" id="A0A6A3IAV7"/>
<dbReference type="Proteomes" id="UP000429607">
    <property type="component" value="Unassembled WGS sequence"/>
</dbReference>
<name>A0A6A3IAV7_9STRA</name>
<proteinExistence type="predicted"/>
<comment type="caution">
    <text evidence="2">The sequence shown here is derived from an EMBL/GenBank/DDBJ whole genome shotgun (WGS) entry which is preliminary data.</text>
</comment>
<protein>
    <submittedName>
        <fullName evidence="2">Uncharacterized protein</fullName>
    </submittedName>
</protein>
<reference evidence="2 3" key="1">
    <citation type="submission" date="2018-09" db="EMBL/GenBank/DDBJ databases">
        <title>Genomic investigation of the strawberry pathogen Phytophthora fragariae indicates pathogenicity is determined by transcriptional variation in three key races.</title>
        <authorList>
            <person name="Adams T.M."/>
            <person name="Armitage A.D."/>
            <person name="Sobczyk M.K."/>
            <person name="Bates H.J."/>
            <person name="Dunwell J.M."/>
            <person name="Nellist C.F."/>
            <person name="Harrison R.J."/>
        </authorList>
    </citation>
    <scope>NUCLEOTIDE SEQUENCE [LARGE SCALE GENOMIC DNA]</scope>
    <source>
        <strain evidence="2 3">SCRP249</strain>
    </source>
</reference>